<comment type="caution">
    <text evidence="2">The sequence shown here is derived from an EMBL/GenBank/DDBJ whole genome shotgun (WGS) entry which is preliminary data.</text>
</comment>
<dbReference type="Proteomes" id="UP000603865">
    <property type="component" value="Unassembled WGS sequence"/>
</dbReference>
<feature type="transmembrane region" description="Helical" evidence="1">
    <location>
        <begin position="78"/>
        <end position="98"/>
    </location>
</feature>
<feature type="transmembrane region" description="Helical" evidence="1">
    <location>
        <begin position="29"/>
        <end position="46"/>
    </location>
</feature>
<keyword evidence="1" id="KW-0812">Transmembrane</keyword>
<dbReference type="RefSeq" id="WP_189093726.1">
    <property type="nucleotide sequence ID" value="NZ_BMQL01000091.1"/>
</dbReference>
<dbReference type="EMBL" id="BMQL01000091">
    <property type="protein sequence ID" value="GGR39037.1"/>
    <property type="molecule type" value="Genomic_DNA"/>
</dbReference>
<name>A0A918FI33_9DEIO</name>
<dbReference type="AlphaFoldDB" id="A0A918FI33"/>
<reference evidence="2" key="2">
    <citation type="submission" date="2020-09" db="EMBL/GenBank/DDBJ databases">
        <authorList>
            <person name="Sun Q."/>
            <person name="Ohkuma M."/>
        </authorList>
    </citation>
    <scope>NUCLEOTIDE SEQUENCE</scope>
    <source>
        <strain evidence="2">JCM 31311</strain>
    </source>
</reference>
<feature type="transmembrane region" description="Helical" evidence="1">
    <location>
        <begin position="53"/>
        <end position="72"/>
    </location>
</feature>
<proteinExistence type="predicted"/>
<keyword evidence="3" id="KW-1185">Reference proteome</keyword>
<sequence>MFPLDYHLPDFKDGVVHGRVALWLVQRRLVFGTLLNLLTGISGWFLRFDGPKFPIGIIYAVFMLSNSFVLNIDDQVGVLFLELALGVRVLSAALYVYVTLREIRATNPALQKT</sequence>
<evidence type="ECO:0000313" key="2">
    <source>
        <dbReference type="EMBL" id="GGR39037.1"/>
    </source>
</evidence>
<accession>A0A918FI33</accession>
<keyword evidence="1" id="KW-1133">Transmembrane helix</keyword>
<evidence type="ECO:0000256" key="1">
    <source>
        <dbReference type="SAM" id="Phobius"/>
    </source>
</evidence>
<protein>
    <submittedName>
        <fullName evidence="2">Uncharacterized protein</fullName>
    </submittedName>
</protein>
<keyword evidence="1" id="KW-0472">Membrane</keyword>
<organism evidence="2 3">
    <name type="scientific">Deinococcus ruber</name>
    <dbReference type="NCBI Taxonomy" id="1848197"/>
    <lineage>
        <taxon>Bacteria</taxon>
        <taxon>Thermotogati</taxon>
        <taxon>Deinococcota</taxon>
        <taxon>Deinococci</taxon>
        <taxon>Deinococcales</taxon>
        <taxon>Deinococcaceae</taxon>
        <taxon>Deinococcus</taxon>
    </lineage>
</organism>
<reference evidence="2" key="1">
    <citation type="journal article" date="2014" name="Int. J. Syst. Evol. Microbiol.">
        <title>Complete genome sequence of Corynebacterium casei LMG S-19264T (=DSM 44701T), isolated from a smear-ripened cheese.</title>
        <authorList>
            <consortium name="US DOE Joint Genome Institute (JGI-PGF)"/>
            <person name="Walter F."/>
            <person name="Albersmeier A."/>
            <person name="Kalinowski J."/>
            <person name="Ruckert C."/>
        </authorList>
    </citation>
    <scope>NUCLEOTIDE SEQUENCE</scope>
    <source>
        <strain evidence="2">JCM 31311</strain>
    </source>
</reference>
<gene>
    <name evidence="2" type="ORF">GCM10008957_54990</name>
</gene>
<evidence type="ECO:0000313" key="3">
    <source>
        <dbReference type="Proteomes" id="UP000603865"/>
    </source>
</evidence>